<evidence type="ECO:0000313" key="10">
    <source>
        <dbReference type="Proteomes" id="UP000594771"/>
    </source>
</evidence>
<feature type="binding site" evidence="4">
    <location>
        <position position="98"/>
    </location>
    <ligand>
        <name>NAD(+)</name>
        <dbReference type="ChEBI" id="CHEBI:57540"/>
    </ligand>
</feature>
<feature type="binding site" evidence="4">
    <location>
        <position position="34"/>
    </location>
    <ligand>
        <name>NAD(+)</name>
        <dbReference type="ChEBI" id="CHEBI:57540"/>
    </ligand>
</feature>
<reference evidence="8" key="2">
    <citation type="submission" date="2022-09" db="EMBL/GenBank/DDBJ databases">
        <title>Aerococcus urinae taxonomy study.</title>
        <authorList>
            <person name="Christensen J."/>
            <person name="Senneby E."/>
        </authorList>
    </citation>
    <scope>NUCLEOTIDE SEQUENCE</scope>
    <source>
        <strain evidence="8">NLD-066-U95</strain>
    </source>
</reference>
<dbReference type="Proteomes" id="UP001069145">
    <property type="component" value="Unassembled WGS sequence"/>
</dbReference>
<keyword evidence="11" id="KW-1185">Reference proteome</keyword>
<evidence type="ECO:0000256" key="2">
    <source>
        <dbReference type="ARBA" id="ARBA00023002"/>
    </source>
</evidence>
<evidence type="ECO:0000313" key="8">
    <source>
        <dbReference type="EMBL" id="MCY3053990.1"/>
    </source>
</evidence>
<dbReference type="Proteomes" id="UP000594771">
    <property type="component" value="Chromosome"/>
</dbReference>
<gene>
    <name evidence="9" type="ORF">I6G68_03305</name>
    <name evidence="8" type="ORF">ODY43_08365</name>
</gene>
<evidence type="ECO:0000256" key="1">
    <source>
        <dbReference type="ARBA" id="ARBA00006054"/>
    </source>
</evidence>
<accession>A0A0X8FF76</accession>
<reference evidence="9 10" key="1">
    <citation type="submission" date="2020-12" db="EMBL/GenBank/DDBJ databases">
        <title>FDA dAtabase for Regulatory Grade micrObial Sequences (FDA-ARGOS): Supporting development and validation of Infectious Disease Dx tests.</title>
        <authorList>
            <person name="Sproer C."/>
            <person name="Gronow S."/>
            <person name="Severitt S."/>
            <person name="Schroder I."/>
            <person name="Tallon L."/>
            <person name="Sadzewicz L."/>
            <person name="Zhao X."/>
            <person name="Boylan J."/>
            <person name="Ott S."/>
            <person name="Bowen H."/>
            <person name="Vavikolanu K."/>
            <person name="Mehta A."/>
            <person name="Aluvathingal J."/>
            <person name="Nadendla S."/>
            <person name="Lowell S."/>
            <person name="Myers T."/>
            <person name="Yan Y."/>
            <person name="Sichtig H."/>
        </authorList>
    </citation>
    <scope>NUCLEOTIDE SEQUENCE [LARGE SCALE GENOMIC DNA]</scope>
    <source>
        <strain evidence="9 10">FDAARGOS_911</strain>
    </source>
</reference>
<evidence type="ECO:0000313" key="11">
    <source>
        <dbReference type="Proteomes" id="UP001069145"/>
    </source>
</evidence>
<dbReference type="SUPFAM" id="SSF51735">
    <property type="entry name" value="NAD(P)-binding Rossmann-fold domains"/>
    <property type="match status" value="1"/>
</dbReference>
<evidence type="ECO:0000256" key="5">
    <source>
        <dbReference type="RuleBase" id="RU003369"/>
    </source>
</evidence>
<feature type="active site" description="Proton acceptor" evidence="3">
    <location>
        <position position="178"/>
    </location>
</feature>
<dbReference type="PROSITE" id="PS00064">
    <property type="entry name" value="L_LDH"/>
    <property type="match status" value="1"/>
</dbReference>
<comment type="similarity">
    <text evidence="1">Belongs to the LDH/MDH superfamily. LDH family.</text>
</comment>
<evidence type="ECO:0000256" key="3">
    <source>
        <dbReference type="PIRSR" id="PIRSR000102-1"/>
    </source>
</evidence>
<feature type="binding site" evidence="4">
    <location>
        <begin position="9"/>
        <end position="14"/>
    </location>
    <ligand>
        <name>NAD(+)</name>
        <dbReference type="ChEBI" id="CHEBI:57540"/>
    </ligand>
</feature>
<dbReference type="CDD" id="cd05291">
    <property type="entry name" value="HicDH_like"/>
    <property type="match status" value="1"/>
</dbReference>
<keyword evidence="4" id="KW-0520">NAD</keyword>
<dbReference type="Pfam" id="PF02866">
    <property type="entry name" value="Ldh_1_C"/>
    <property type="match status" value="1"/>
</dbReference>
<dbReference type="InterPro" id="IPR001236">
    <property type="entry name" value="Lactate/malate_DH_N"/>
</dbReference>
<dbReference type="PRINTS" id="PR00086">
    <property type="entry name" value="LLDHDRGNASE"/>
</dbReference>
<dbReference type="InterPro" id="IPR001557">
    <property type="entry name" value="L-lactate/malate_DH"/>
</dbReference>
<keyword evidence="2 5" id="KW-0560">Oxidoreductase</keyword>
<protein>
    <submittedName>
        <fullName evidence="9">L-lactate dehydrogenase</fullName>
    </submittedName>
</protein>
<dbReference type="GeneID" id="35767993"/>
<dbReference type="InterPro" id="IPR018177">
    <property type="entry name" value="L-lactate_DH_AS"/>
</dbReference>
<dbReference type="PIRSF" id="PIRSF000102">
    <property type="entry name" value="Lac_mal_DH"/>
    <property type="match status" value="1"/>
</dbReference>
<feature type="domain" description="Lactate/malate dehydrogenase N-terminal" evidence="6">
    <location>
        <begin position="4"/>
        <end position="145"/>
    </location>
</feature>
<dbReference type="RefSeq" id="WP_060778644.1">
    <property type="nucleotide sequence ID" value="NZ_CAJHLF010000009.1"/>
</dbReference>
<feature type="domain" description="Lactate/malate dehydrogenase C-terminal" evidence="7">
    <location>
        <begin position="148"/>
        <end position="301"/>
    </location>
</feature>
<feature type="binding site" evidence="4">
    <location>
        <begin position="121"/>
        <end position="123"/>
    </location>
    <ligand>
        <name>NAD(+)</name>
        <dbReference type="ChEBI" id="CHEBI:57540"/>
    </ligand>
</feature>
<dbReference type="EMBL" id="CP065662">
    <property type="protein sequence ID" value="QPS02110.1"/>
    <property type="molecule type" value="Genomic_DNA"/>
</dbReference>
<evidence type="ECO:0000256" key="4">
    <source>
        <dbReference type="PIRSR" id="PIRSR000102-3"/>
    </source>
</evidence>
<dbReference type="Gene3D" id="3.90.110.10">
    <property type="entry name" value="Lactate dehydrogenase/glycoside hydrolase, family 4, C-terminal"/>
    <property type="match status" value="1"/>
</dbReference>
<sequence length="306" mass="33276">MSRHVAVFGMGNVGSTVAHQLILNGHVDELTLFDTNEAKVKADALDFEDAMSNLNHSVKINVNDQAALKSAEVIVSALGNIGLIGGDNPDRFGELKHNREQVKKVGQTIKESGFSGVLVVITNPNDAICNLYQEVIGLAKEKVIGTGTLLDSARLQRAVGKLFDVHPKSVQGYSLGEHGDSQFVAWSTVKVMGQSIYKLLEKVDFSLEDVDQETRDGGYVVFSGKKYTNYGITAAADRLVDAVLSDSHEELPVSNYREEYGTYLSYPAIVGKAGIVKQSQLDLTEEELAKLQNSADTIKEKSKVED</sequence>
<dbReference type="Gene3D" id="3.40.50.720">
    <property type="entry name" value="NAD(P)-binding Rossmann-like Domain"/>
    <property type="match status" value="1"/>
</dbReference>
<dbReference type="EMBL" id="JAOTML010000010">
    <property type="protein sequence ID" value="MCY3053990.1"/>
    <property type="molecule type" value="Genomic_DNA"/>
</dbReference>
<dbReference type="InterPro" id="IPR036291">
    <property type="entry name" value="NAD(P)-bd_dom_sf"/>
</dbReference>
<evidence type="ECO:0000259" key="6">
    <source>
        <dbReference type="Pfam" id="PF00056"/>
    </source>
</evidence>
<proteinExistence type="inferred from homology"/>
<dbReference type="SUPFAM" id="SSF56327">
    <property type="entry name" value="LDH C-terminal domain-like"/>
    <property type="match status" value="1"/>
</dbReference>
<dbReference type="OrthoDB" id="9802969at2"/>
<evidence type="ECO:0000259" key="7">
    <source>
        <dbReference type="Pfam" id="PF02866"/>
    </source>
</evidence>
<organism evidence="9 10">
    <name type="scientific">Aerococcus urinae</name>
    <dbReference type="NCBI Taxonomy" id="1376"/>
    <lineage>
        <taxon>Bacteria</taxon>
        <taxon>Bacillati</taxon>
        <taxon>Bacillota</taxon>
        <taxon>Bacilli</taxon>
        <taxon>Lactobacillales</taxon>
        <taxon>Aerococcaceae</taxon>
        <taxon>Aerococcus</taxon>
    </lineage>
</organism>
<dbReference type="PANTHER" id="PTHR43128">
    <property type="entry name" value="L-2-HYDROXYCARBOXYLATE DEHYDROGENASE (NAD(P)(+))"/>
    <property type="match status" value="1"/>
</dbReference>
<dbReference type="InterPro" id="IPR022383">
    <property type="entry name" value="Lactate/malate_DH_C"/>
</dbReference>
<name>A0A0X8FF76_9LACT</name>
<dbReference type="GO" id="GO:0004459">
    <property type="term" value="F:L-lactate dehydrogenase (NAD+) activity"/>
    <property type="evidence" value="ECO:0007669"/>
    <property type="project" value="InterPro"/>
</dbReference>
<evidence type="ECO:0000313" key="9">
    <source>
        <dbReference type="EMBL" id="QPS02110.1"/>
    </source>
</evidence>
<dbReference type="KEGG" id="aun:AWM73_06725"/>
<dbReference type="PANTHER" id="PTHR43128:SF31">
    <property type="entry name" value="L-LACTATE DEHYDROGENASE"/>
    <property type="match status" value="1"/>
</dbReference>
<dbReference type="InterPro" id="IPR015955">
    <property type="entry name" value="Lactate_DH/Glyco_Ohase_4_C"/>
</dbReference>
<dbReference type="AlphaFoldDB" id="A0A0X8FF76"/>
<dbReference type="GO" id="GO:0006089">
    <property type="term" value="P:lactate metabolic process"/>
    <property type="evidence" value="ECO:0007669"/>
    <property type="project" value="TreeGrafter"/>
</dbReference>
<dbReference type="Pfam" id="PF00056">
    <property type="entry name" value="Ldh_1_N"/>
    <property type="match status" value="1"/>
</dbReference>